<evidence type="ECO:0000259" key="1">
    <source>
        <dbReference type="Pfam" id="PF04863"/>
    </source>
</evidence>
<dbReference type="InterPro" id="IPR037029">
    <property type="entry name" value="Alliinase_N_sf"/>
</dbReference>
<organism evidence="2 3">
    <name type="scientific">Tanacetum coccineum</name>
    <dbReference type="NCBI Taxonomy" id="301880"/>
    <lineage>
        <taxon>Eukaryota</taxon>
        <taxon>Viridiplantae</taxon>
        <taxon>Streptophyta</taxon>
        <taxon>Embryophyta</taxon>
        <taxon>Tracheophyta</taxon>
        <taxon>Spermatophyta</taxon>
        <taxon>Magnoliopsida</taxon>
        <taxon>eudicotyledons</taxon>
        <taxon>Gunneridae</taxon>
        <taxon>Pentapetalae</taxon>
        <taxon>asterids</taxon>
        <taxon>campanulids</taxon>
        <taxon>Asterales</taxon>
        <taxon>Asteraceae</taxon>
        <taxon>Asteroideae</taxon>
        <taxon>Anthemideae</taxon>
        <taxon>Anthemidinae</taxon>
        <taxon>Tanacetum</taxon>
    </lineage>
</organism>
<sequence length="541" mass="60847">MAILEFCDKLNMVAYLEKSEGSEGFHEIIDFLSASHIHYALTASPTIYTSLLEQFWQTATLCTINDGILGITATIDRKVKIIVLEVSIRRHLKLKNSEGITSLLTAEIFEHDEGSLSQNELMDLVIKLTNRIEVLEKHLQQTKKTYSTALTRLILRVKKLEKTVKTGKARRRARIVLSEDEDVAEDSSKQGSKISDIDTYPIILLVQPQQDMEDMEYDFDGTASIPVTTVGLEISTANIAVSTADAAVTTANASISTVSPPSVSTAEDISGAKTLLYIRRSASKAKDKGKAIMQEPEPPKKIKKRVQVQMSIDEELAKKLDEREEVAAKEAHDIDCSNPSVLRYHALQNRLYSIVEDDAEKEDLKEYLNIVPEKGVNIEALQTKYPLIGLEIYTEDSRVYWKIIRLERFSSTKPANDKEKALWVKLKRLFEPDTDDLLELQKNMHDPLSWRLYDACKVHHSTKAVAEAEMVAAMSCFGNGKAFLDDPVYEGGPIYECYGYYGGLGCSELNPGCAVDANMYIFNNIYLCFHVEFISVSKWNF</sequence>
<protein>
    <submittedName>
        <fullName evidence="2">Xylulose kinase-1</fullName>
    </submittedName>
</protein>
<dbReference type="Pfam" id="PF04863">
    <property type="entry name" value="EGF_alliinase"/>
    <property type="match status" value="1"/>
</dbReference>
<reference evidence="2" key="1">
    <citation type="journal article" date="2022" name="Int. J. Mol. Sci.">
        <title>Draft Genome of Tanacetum Coccineum: Genomic Comparison of Closely Related Tanacetum-Family Plants.</title>
        <authorList>
            <person name="Yamashiro T."/>
            <person name="Shiraishi A."/>
            <person name="Nakayama K."/>
            <person name="Satake H."/>
        </authorList>
    </citation>
    <scope>NUCLEOTIDE SEQUENCE</scope>
</reference>
<evidence type="ECO:0000313" key="3">
    <source>
        <dbReference type="Proteomes" id="UP001151760"/>
    </source>
</evidence>
<dbReference type="InterPro" id="IPR006947">
    <property type="entry name" value="EGF_alliinase"/>
</dbReference>
<dbReference type="GO" id="GO:0016301">
    <property type="term" value="F:kinase activity"/>
    <property type="evidence" value="ECO:0007669"/>
    <property type="project" value="UniProtKB-KW"/>
</dbReference>
<accession>A0ABQ5IPE6</accession>
<dbReference type="Gene3D" id="2.10.25.30">
    <property type="entry name" value="EGF-like, alliinase"/>
    <property type="match status" value="1"/>
</dbReference>
<gene>
    <name evidence="2" type="ORF">Tco_1112449</name>
</gene>
<comment type="caution">
    <text evidence="2">The sequence shown here is derived from an EMBL/GenBank/DDBJ whole genome shotgun (WGS) entry which is preliminary data.</text>
</comment>
<keyword evidence="3" id="KW-1185">Reference proteome</keyword>
<evidence type="ECO:0000313" key="2">
    <source>
        <dbReference type="EMBL" id="GJU02111.1"/>
    </source>
</evidence>
<proteinExistence type="predicted"/>
<dbReference type="Proteomes" id="UP001151760">
    <property type="component" value="Unassembled WGS sequence"/>
</dbReference>
<keyword evidence="2" id="KW-0418">Kinase</keyword>
<reference evidence="2" key="2">
    <citation type="submission" date="2022-01" db="EMBL/GenBank/DDBJ databases">
        <authorList>
            <person name="Yamashiro T."/>
            <person name="Shiraishi A."/>
            <person name="Satake H."/>
            <person name="Nakayama K."/>
        </authorList>
    </citation>
    <scope>NUCLEOTIDE SEQUENCE</scope>
</reference>
<feature type="domain" description="Alliinase EGF-like" evidence="1">
    <location>
        <begin position="461"/>
        <end position="513"/>
    </location>
</feature>
<name>A0ABQ5IPE6_9ASTR</name>
<dbReference type="EMBL" id="BQNB010021028">
    <property type="protein sequence ID" value="GJU02111.1"/>
    <property type="molecule type" value="Genomic_DNA"/>
</dbReference>
<keyword evidence="2" id="KW-0808">Transferase</keyword>